<feature type="compositionally biased region" description="Basic residues" evidence="1">
    <location>
        <begin position="39"/>
        <end position="58"/>
    </location>
</feature>
<reference evidence="2 3" key="1">
    <citation type="journal article" date="2023" name="Plants (Basel)">
        <title>Bridging the Gap: Combining Genomics and Transcriptomics Approaches to Understand Stylosanthes scabra, an Orphan Legume from the Brazilian Caatinga.</title>
        <authorList>
            <person name="Ferreira-Neto J.R.C."/>
            <person name="da Silva M.D."/>
            <person name="Binneck E."/>
            <person name="de Melo N.F."/>
            <person name="da Silva R.H."/>
            <person name="de Melo A.L.T.M."/>
            <person name="Pandolfi V."/>
            <person name="Bustamante F.O."/>
            <person name="Brasileiro-Vidal A.C."/>
            <person name="Benko-Iseppon A.M."/>
        </authorList>
    </citation>
    <scope>NUCLEOTIDE SEQUENCE [LARGE SCALE GENOMIC DNA]</scope>
    <source>
        <tissue evidence="2">Leaves</tissue>
    </source>
</reference>
<comment type="caution">
    <text evidence="2">The sequence shown here is derived from an EMBL/GenBank/DDBJ whole genome shotgun (WGS) entry which is preliminary data.</text>
</comment>
<feature type="region of interest" description="Disordered" evidence="1">
    <location>
        <begin position="1"/>
        <end position="117"/>
    </location>
</feature>
<gene>
    <name evidence="2" type="ORF">PIB30_039308</name>
</gene>
<proteinExistence type="predicted"/>
<organism evidence="2 3">
    <name type="scientific">Stylosanthes scabra</name>
    <dbReference type="NCBI Taxonomy" id="79078"/>
    <lineage>
        <taxon>Eukaryota</taxon>
        <taxon>Viridiplantae</taxon>
        <taxon>Streptophyta</taxon>
        <taxon>Embryophyta</taxon>
        <taxon>Tracheophyta</taxon>
        <taxon>Spermatophyta</taxon>
        <taxon>Magnoliopsida</taxon>
        <taxon>eudicotyledons</taxon>
        <taxon>Gunneridae</taxon>
        <taxon>Pentapetalae</taxon>
        <taxon>rosids</taxon>
        <taxon>fabids</taxon>
        <taxon>Fabales</taxon>
        <taxon>Fabaceae</taxon>
        <taxon>Papilionoideae</taxon>
        <taxon>50 kb inversion clade</taxon>
        <taxon>dalbergioids sensu lato</taxon>
        <taxon>Dalbergieae</taxon>
        <taxon>Pterocarpus clade</taxon>
        <taxon>Stylosanthes</taxon>
    </lineage>
</organism>
<name>A0ABU6QDN8_9FABA</name>
<evidence type="ECO:0000313" key="3">
    <source>
        <dbReference type="Proteomes" id="UP001341840"/>
    </source>
</evidence>
<feature type="compositionally biased region" description="Polar residues" evidence="1">
    <location>
        <begin position="92"/>
        <end position="106"/>
    </location>
</feature>
<feature type="compositionally biased region" description="Basic residues" evidence="1">
    <location>
        <begin position="65"/>
        <end position="78"/>
    </location>
</feature>
<feature type="compositionally biased region" description="Basic residues" evidence="1">
    <location>
        <begin position="107"/>
        <end position="117"/>
    </location>
</feature>
<evidence type="ECO:0000313" key="2">
    <source>
        <dbReference type="EMBL" id="MED6110041.1"/>
    </source>
</evidence>
<evidence type="ECO:0000256" key="1">
    <source>
        <dbReference type="SAM" id="MobiDB-lite"/>
    </source>
</evidence>
<sequence length="117" mass="13516">EFEPPPPLEPPPPGSPADSRPFLEIPNQGKTAPCEARIKPKNRKKRKGTNKKGLLRRRNSAEKLPRRKQGRKTRRKPPTRKELKAGRRTKIKSQNANVENDGQMKNRNLRRRIPSEE</sequence>
<feature type="compositionally biased region" description="Pro residues" evidence="1">
    <location>
        <begin position="1"/>
        <end position="15"/>
    </location>
</feature>
<accession>A0ABU6QDN8</accession>
<keyword evidence="3" id="KW-1185">Reference proteome</keyword>
<dbReference type="Proteomes" id="UP001341840">
    <property type="component" value="Unassembled WGS sequence"/>
</dbReference>
<dbReference type="EMBL" id="JASCZI010000207">
    <property type="protein sequence ID" value="MED6110041.1"/>
    <property type="molecule type" value="Genomic_DNA"/>
</dbReference>
<feature type="non-terminal residue" evidence="2">
    <location>
        <position position="1"/>
    </location>
</feature>
<protein>
    <submittedName>
        <fullName evidence="2">Uncharacterized protein</fullName>
    </submittedName>
</protein>